<reference evidence="1 2" key="2">
    <citation type="journal article" date="2015" name="Arch. Virol.">
        <title>Complete genome sequences of T5-related Escherichia coli bacteriophages DT57C and DT571/2 isolated from horse feces.</title>
        <authorList>
            <person name="Golomidova A.K."/>
            <person name="Kulikov E.E."/>
            <person name="Prokhorov N.S."/>
            <person name="Guerrero-Ferreira R.C."/>
            <person name="Ksenzenko V.N."/>
            <person name="Tarasyan K.K."/>
            <person name="Letarov A.V."/>
        </authorList>
    </citation>
    <scope>NUCLEOTIDE SEQUENCE [LARGE SCALE GENOMIC DNA]</scope>
</reference>
<protein>
    <submittedName>
        <fullName evidence="1">Uncharacterized protein</fullName>
    </submittedName>
</protein>
<dbReference type="RefSeq" id="YP_009149788.1">
    <property type="nucleotide sequence ID" value="NC_027356.1"/>
</dbReference>
<organism evidence="1 2">
    <name type="scientific">Escherichia phage DT57C</name>
    <dbReference type="NCBI Taxonomy" id="2681606"/>
    <lineage>
        <taxon>Viruses</taxon>
        <taxon>Duplodnaviria</taxon>
        <taxon>Heunggongvirae</taxon>
        <taxon>Uroviricota</taxon>
        <taxon>Caudoviricetes</taxon>
        <taxon>Demerecviridae</taxon>
        <taxon>Markadamsvirinae</taxon>
        <taxon>Tequintavirus</taxon>
        <taxon>Tequintavirus DT57C</taxon>
    </lineage>
</organism>
<evidence type="ECO:0000313" key="2">
    <source>
        <dbReference type="Proteomes" id="UP000031090"/>
    </source>
</evidence>
<proteinExistence type="predicted"/>
<dbReference type="EMBL" id="KM979354">
    <property type="protein sequence ID" value="AJA41527.1"/>
    <property type="molecule type" value="Genomic_DNA"/>
</dbReference>
<dbReference type="GeneID" id="24723492"/>
<dbReference type="KEGG" id="vg:24723492"/>
<evidence type="ECO:0000313" key="1">
    <source>
        <dbReference type="EMBL" id="AJA41527.1"/>
    </source>
</evidence>
<dbReference type="Proteomes" id="UP000031090">
    <property type="component" value="Segment"/>
</dbReference>
<keyword evidence="2" id="KW-1185">Reference proteome</keyword>
<gene>
    <name evidence="1" type="ORF">DT57C_000007</name>
</gene>
<name>A0A0A7RS75_9CAUD</name>
<sequence length="58" mass="6910">MKKLLANQLGFMVSARLFPLNLGDRRTRCGYLLSLHFFTKLRLHLFWVFPIIYLVGRQ</sequence>
<accession>A0A0A7RS75</accession>
<reference evidence="2" key="1">
    <citation type="submission" date="2014-10" db="EMBL/GenBank/DDBJ databases">
        <title>Host range determinants in two T5-related coliphages isolated from horse feces.</title>
        <authorList>
            <person name="Golomidova A.K."/>
            <person name="Kulikov E.E."/>
            <person name="Letarov A.V."/>
            <person name="Prokhorov N.S."/>
        </authorList>
    </citation>
    <scope>NUCLEOTIDE SEQUENCE [LARGE SCALE GENOMIC DNA]</scope>
</reference>